<organism evidence="10 11">
    <name type="scientific">Nakamurella leprariae</name>
    <dbReference type="NCBI Taxonomy" id="2803911"/>
    <lineage>
        <taxon>Bacteria</taxon>
        <taxon>Bacillati</taxon>
        <taxon>Actinomycetota</taxon>
        <taxon>Actinomycetes</taxon>
        <taxon>Nakamurellales</taxon>
        <taxon>Nakamurellaceae</taxon>
        <taxon>Nakamurella</taxon>
    </lineage>
</organism>
<comment type="subcellular location">
    <subcellularLocation>
        <location evidence="1 7">Cell membrane</location>
        <topology evidence="1 7">Multi-pass membrane protein</topology>
    </subcellularLocation>
</comment>
<dbReference type="Proteomes" id="UP000663792">
    <property type="component" value="Unassembled WGS sequence"/>
</dbReference>
<dbReference type="EMBL" id="JAERWK010000021">
    <property type="protein sequence ID" value="MBM9468869.1"/>
    <property type="molecule type" value="Genomic_DNA"/>
</dbReference>
<feature type="transmembrane region" description="Helical" evidence="7">
    <location>
        <begin position="237"/>
        <end position="259"/>
    </location>
</feature>
<comment type="caution">
    <text evidence="10">The sequence shown here is derived from an EMBL/GenBank/DDBJ whole genome shotgun (WGS) entry which is preliminary data.</text>
</comment>
<feature type="transmembrane region" description="Helical" evidence="7">
    <location>
        <begin position="45"/>
        <end position="63"/>
    </location>
</feature>
<feature type="transmembrane region" description="Helical" evidence="7">
    <location>
        <begin position="295"/>
        <end position="319"/>
    </location>
</feature>
<evidence type="ECO:0000313" key="11">
    <source>
        <dbReference type="Proteomes" id="UP000663792"/>
    </source>
</evidence>
<feature type="domain" description="ABC transmembrane type-1" evidence="9">
    <location>
        <begin position="103"/>
        <end position="318"/>
    </location>
</feature>
<keyword evidence="4 7" id="KW-0812">Transmembrane</keyword>
<accession>A0A938YIP7</accession>
<dbReference type="InterPro" id="IPR051393">
    <property type="entry name" value="ABC_transporter_permease"/>
</dbReference>
<dbReference type="PANTHER" id="PTHR30193:SF37">
    <property type="entry name" value="INNER MEMBRANE ABC TRANSPORTER PERMEASE PROTEIN YCJO"/>
    <property type="match status" value="1"/>
</dbReference>
<dbReference type="InterPro" id="IPR035906">
    <property type="entry name" value="MetI-like_sf"/>
</dbReference>
<dbReference type="InterPro" id="IPR000515">
    <property type="entry name" value="MetI-like"/>
</dbReference>
<feature type="region of interest" description="Disordered" evidence="8">
    <location>
        <begin position="1"/>
        <end position="28"/>
    </location>
</feature>
<feature type="transmembrane region" description="Helical" evidence="7">
    <location>
        <begin position="106"/>
        <end position="127"/>
    </location>
</feature>
<dbReference type="Pfam" id="PF00528">
    <property type="entry name" value="BPD_transp_1"/>
    <property type="match status" value="1"/>
</dbReference>
<gene>
    <name evidence="10" type="ORF">JL106_16415</name>
</gene>
<evidence type="ECO:0000256" key="5">
    <source>
        <dbReference type="ARBA" id="ARBA00022989"/>
    </source>
</evidence>
<feature type="transmembrane region" description="Helical" evidence="7">
    <location>
        <begin position="139"/>
        <end position="161"/>
    </location>
</feature>
<proteinExistence type="inferred from homology"/>
<dbReference type="PROSITE" id="PS50928">
    <property type="entry name" value="ABC_TM1"/>
    <property type="match status" value="1"/>
</dbReference>
<evidence type="ECO:0000256" key="3">
    <source>
        <dbReference type="ARBA" id="ARBA00022475"/>
    </source>
</evidence>
<feature type="transmembrane region" description="Helical" evidence="7">
    <location>
        <begin position="189"/>
        <end position="216"/>
    </location>
</feature>
<dbReference type="Gene3D" id="1.10.3720.10">
    <property type="entry name" value="MetI-like"/>
    <property type="match status" value="1"/>
</dbReference>
<evidence type="ECO:0000256" key="8">
    <source>
        <dbReference type="SAM" id="MobiDB-lite"/>
    </source>
</evidence>
<dbReference type="AlphaFoldDB" id="A0A938YIP7"/>
<name>A0A938YIP7_9ACTN</name>
<dbReference type="PANTHER" id="PTHR30193">
    <property type="entry name" value="ABC TRANSPORTER PERMEASE PROTEIN"/>
    <property type="match status" value="1"/>
</dbReference>
<sequence>MLVETAPGPATAAGPGPLLTKPPSGPPVAAKAPAGSRWWVRVRPYLYLLPAVAGLVLWVYRPLVQTVEWSFYDWNLLPTTPKRWVGLDNYSDIAALPEMRQAVVNTGWYVLGLLPFAVAIPMVIALLSRKVGGRARGFYQALVFVPMLVTPVATAAIWRWMMQPDGIINQALGTIGVDPGNWFRNSPTAIIAIILITGWQITGFAVLIFAAGLAGIDGEYDQAAALDGASRWRILRTITLPLLSPTVLFMTLMTVLLSAQWTFALLDLLTQGGPSGTTMNIYYLLYRFGFSSFDVGYASAASVAFFAAFGVLAAGMLTLMRRFSFYDN</sequence>
<dbReference type="RefSeq" id="WP_205261822.1">
    <property type="nucleotide sequence ID" value="NZ_JAERWK010000021.1"/>
</dbReference>
<feature type="compositionally biased region" description="Low complexity" evidence="8">
    <location>
        <begin position="1"/>
        <end position="19"/>
    </location>
</feature>
<evidence type="ECO:0000313" key="10">
    <source>
        <dbReference type="EMBL" id="MBM9468869.1"/>
    </source>
</evidence>
<comment type="similarity">
    <text evidence="7">Belongs to the binding-protein-dependent transport system permease family.</text>
</comment>
<keyword evidence="5 7" id="KW-1133">Transmembrane helix</keyword>
<keyword evidence="6 7" id="KW-0472">Membrane</keyword>
<reference evidence="10" key="1">
    <citation type="submission" date="2021-01" db="EMBL/GenBank/DDBJ databases">
        <title>YIM 132084 draft genome.</title>
        <authorList>
            <person name="An D."/>
        </authorList>
    </citation>
    <scope>NUCLEOTIDE SEQUENCE</scope>
    <source>
        <strain evidence="10">YIM 132084</strain>
    </source>
</reference>
<evidence type="ECO:0000259" key="9">
    <source>
        <dbReference type="PROSITE" id="PS50928"/>
    </source>
</evidence>
<protein>
    <submittedName>
        <fullName evidence="10">Sugar ABC transporter permease</fullName>
    </submittedName>
</protein>
<keyword evidence="11" id="KW-1185">Reference proteome</keyword>
<dbReference type="CDD" id="cd06261">
    <property type="entry name" value="TM_PBP2"/>
    <property type="match status" value="1"/>
</dbReference>
<keyword evidence="3" id="KW-1003">Cell membrane</keyword>
<dbReference type="SUPFAM" id="SSF161098">
    <property type="entry name" value="MetI-like"/>
    <property type="match status" value="1"/>
</dbReference>
<evidence type="ECO:0000256" key="6">
    <source>
        <dbReference type="ARBA" id="ARBA00023136"/>
    </source>
</evidence>
<keyword evidence="2 7" id="KW-0813">Transport</keyword>
<dbReference type="GO" id="GO:0055085">
    <property type="term" value="P:transmembrane transport"/>
    <property type="evidence" value="ECO:0007669"/>
    <property type="project" value="InterPro"/>
</dbReference>
<evidence type="ECO:0000256" key="2">
    <source>
        <dbReference type="ARBA" id="ARBA00022448"/>
    </source>
</evidence>
<evidence type="ECO:0000256" key="1">
    <source>
        <dbReference type="ARBA" id="ARBA00004651"/>
    </source>
</evidence>
<evidence type="ECO:0000256" key="7">
    <source>
        <dbReference type="RuleBase" id="RU363032"/>
    </source>
</evidence>
<evidence type="ECO:0000256" key="4">
    <source>
        <dbReference type="ARBA" id="ARBA00022692"/>
    </source>
</evidence>
<dbReference type="GO" id="GO:0005886">
    <property type="term" value="C:plasma membrane"/>
    <property type="evidence" value="ECO:0007669"/>
    <property type="project" value="UniProtKB-SubCell"/>
</dbReference>